<comment type="caution">
    <text evidence="2">The sequence shown here is derived from an EMBL/GenBank/DDBJ whole genome shotgun (WGS) entry which is preliminary data.</text>
</comment>
<protein>
    <submittedName>
        <fullName evidence="2">Uncharacterized protein</fullName>
    </submittedName>
</protein>
<keyword evidence="3" id="KW-1185">Reference proteome</keyword>
<proteinExistence type="predicted"/>
<name>X6MFI4_RETFI</name>
<dbReference type="Proteomes" id="UP000023152">
    <property type="component" value="Unassembled WGS sequence"/>
</dbReference>
<reference evidence="2 3" key="1">
    <citation type="journal article" date="2013" name="Curr. Biol.">
        <title>The Genome of the Foraminiferan Reticulomyxa filosa.</title>
        <authorList>
            <person name="Glockner G."/>
            <person name="Hulsmann N."/>
            <person name="Schleicher M."/>
            <person name="Noegel A.A."/>
            <person name="Eichinger L."/>
            <person name="Gallinger C."/>
            <person name="Pawlowski J."/>
            <person name="Sierra R."/>
            <person name="Euteneuer U."/>
            <person name="Pillet L."/>
            <person name="Moustafa A."/>
            <person name="Platzer M."/>
            <person name="Groth M."/>
            <person name="Szafranski K."/>
            <person name="Schliwa M."/>
        </authorList>
    </citation>
    <scope>NUCLEOTIDE SEQUENCE [LARGE SCALE GENOMIC DNA]</scope>
</reference>
<accession>X6MFI4</accession>
<organism evidence="2 3">
    <name type="scientific">Reticulomyxa filosa</name>
    <dbReference type="NCBI Taxonomy" id="46433"/>
    <lineage>
        <taxon>Eukaryota</taxon>
        <taxon>Sar</taxon>
        <taxon>Rhizaria</taxon>
        <taxon>Retaria</taxon>
        <taxon>Foraminifera</taxon>
        <taxon>Monothalamids</taxon>
        <taxon>Reticulomyxidae</taxon>
        <taxon>Reticulomyxa</taxon>
    </lineage>
</organism>
<evidence type="ECO:0000313" key="2">
    <source>
        <dbReference type="EMBL" id="ETO12187.1"/>
    </source>
</evidence>
<feature type="region of interest" description="Disordered" evidence="1">
    <location>
        <begin position="1"/>
        <end position="49"/>
    </location>
</feature>
<gene>
    <name evidence="2" type="ORF">RFI_25190</name>
</gene>
<feature type="compositionally biased region" description="Low complexity" evidence="1">
    <location>
        <begin position="10"/>
        <end position="23"/>
    </location>
</feature>
<dbReference type="EMBL" id="ASPP01021653">
    <property type="protein sequence ID" value="ETO12187.1"/>
    <property type="molecule type" value="Genomic_DNA"/>
</dbReference>
<dbReference type="AlphaFoldDB" id="X6MFI4"/>
<evidence type="ECO:0000313" key="3">
    <source>
        <dbReference type="Proteomes" id="UP000023152"/>
    </source>
</evidence>
<evidence type="ECO:0000256" key="1">
    <source>
        <dbReference type="SAM" id="MobiDB-lite"/>
    </source>
</evidence>
<sequence length="465" mass="53216">MLNLGDSLTSPISSPQCLSSPSSAEEEPAKLKDVDNSLSNSPRHRSTITPLIPSEMLDIATCTTPPGIKPAIPHPQTLHKMLQTVPLSSHENGQLPPFPMSPHSKQTPESLLPVVTKNLQDEKLKIKRKPFSIIRLESNTSSTPTPLSMKPVTIPLFGSDDERPSRRRHTNAINRTKFLFRNATDSKNIFRRAKHSAHDINDTKKLLWQIIDIRGMQPIKKKAFNKNAELGKYDEKKDDKWEKPTSCWFRCQYQKALAVKHNCFGAYVYGSHVILFVNFQESSFVNSSALSGLSSVRFIHHLARQEFPNGAESASLFDWDNCYTHFEWFDSVCYFYFEKISDALDIAKCLTYLDAINHLNRRNDEKMNSPNEWESYKGTLIRLQHHESNDHVSISSPTQNDCYYTFLPLHEIIKTKTKHGGNELVHKIITEPRANRTWNYLIQSRGEYHNKRKGYLSLPKAIVTN</sequence>